<evidence type="ECO:0000256" key="1">
    <source>
        <dbReference type="SAM" id="MobiDB-lite"/>
    </source>
</evidence>
<protein>
    <recommendedName>
        <fullName evidence="2">Arrestin C-terminal-like domain-containing protein</fullName>
    </recommendedName>
</protein>
<feature type="region of interest" description="Disordered" evidence="1">
    <location>
        <begin position="11"/>
        <end position="61"/>
    </location>
</feature>
<feature type="region of interest" description="Disordered" evidence="1">
    <location>
        <begin position="266"/>
        <end position="292"/>
    </location>
</feature>
<organism evidence="3 4">
    <name type="scientific">Pachysolen tannophilus NRRL Y-2460</name>
    <dbReference type="NCBI Taxonomy" id="669874"/>
    <lineage>
        <taxon>Eukaryota</taxon>
        <taxon>Fungi</taxon>
        <taxon>Dikarya</taxon>
        <taxon>Ascomycota</taxon>
        <taxon>Saccharomycotina</taxon>
        <taxon>Pichiomycetes</taxon>
        <taxon>Pachysolenaceae</taxon>
        <taxon>Pachysolen</taxon>
    </lineage>
</organism>
<feature type="compositionally biased region" description="Basic and acidic residues" evidence="1">
    <location>
        <begin position="954"/>
        <end position="964"/>
    </location>
</feature>
<accession>A0A1E4TSX8</accession>
<dbReference type="OrthoDB" id="2333384at2759"/>
<feature type="compositionally biased region" description="Polar residues" evidence="1">
    <location>
        <begin position="987"/>
        <end position="1027"/>
    </location>
</feature>
<evidence type="ECO:0000313" key="3">
    <source>
        <dbReference type="EMBL" id="ODV94855.1"/>
    </source>
</evidence>
<dbReference type="EMBL" id="KV454015">
    <property type="protein sequence ID" value="ODV94855.1"/>
    <property type="molecule type" value="Genomic_DNA"/>
</dbReference>
<dbReference type="STRING" id="669874.A0A1E4TSX8"/>
<sequence>MPFRLQIPLAPGVTQSSSLESSRNEKSRRRASSTNSRRVRRSSESGSLILGNLGSMNGSKTSVKEMLQSSLSPAGAPSIIINGGQQQETFFQKPRSSSFNQVIRRKLSIAGGTGGNSDNQDNDALFVSPRLRADSFSSDSRSMRSRSNSLSAQQSNTIESIASNSSSMLQYDLRHASKYNELLLSFLQSQGLGPPIRLGLNGHNRQQQQHQQHFRPFSKNSNNKSAEIYLASTGDILFLPYVSSKKFHADGEISDEIVDDEYEDQYDNYNDNITDSDSHGENRARSPAQTSTNSDNALIHTFCVIIKINKQQMLNPIVKVKLESHCHIEWVNGIPKSNDPNTLMFYEDYKISKDINWDLNLSESDCFIPFKEKSSDYDGRFSDDDEDITGNIDELSEIKFLDSETESSESLNVAPSTVKCSSTFQQPLKKFEMIHHRERIVVDNASSKDEYIFPQNATGGKNYEPGYYAFLLPVLFPSTMTESIISPLGKVSYNINVKTQSLLLPELKPLQAAAFSTSPHSKNYAPSKSPSSSFGSSSTHVVSPSSGNKFLKNLKHITSNGNGSNGGKKHKEENVKEYIYTLPVIRLPPQGSVSTVNKSVYVNKIWNDSLNYNIMFPKKYVPMSSLDDNVINNFNLTIKIVPLIKRIYLKRVKINVIEKLTYASKDLKHEYDFGKEFLADEGVKERIVTLFEVKSKEKTSTNQNAPLKTEVVKNCLDDNLLTSCYQDYKPSKRTKSTVANEANNNDEDIIVLKPIKLSCPLTFYVKDDDLLKQIKSSIAQQNSFLNNIGNSSDVKDDGDQDDENVCNLSSEELSRENQNRSSSPNSFGNFFSKSSLLSPILSSGVPSNKKETSNKNQHNNYIKENYGLYPDVLGFGNIVIKHRLQICFRVSKLEDMKKSSGSDENLKLHHYEVIIDTPIVLNSPYAIDKSPPTYEQVINSGNLINSDTNFEIKPIYEDGSDSRPLESSASGDHNDTSPPPPFEFSLQVGSPINRTGINSDFVSSTTESPYSQSLNSSYGGPVRNPSSVSNIDELVDQSEENEIKESDLDNPANEINLAAAQELQPNSSYSNVLKPPEPTILHDRAAKISTLSKLFAEHNNIRSGNDGNSSSSNDNSVNNIDANLDKNPPPAYSKVVNVDDRGHISDNNNMNNIASNNNDLDETFADFSIDGELLNPGAMMGNNRGWQR</sequence>
<feature type="region of interest" description="Disordered" evidence="1">
    <location>
        <begin position="789"/>
        <end position="826"/>
    </location>
</feature>
<feature type="region of interest" description="Disordered" evidence="1">
    <location>
        <begin position="517"/>
        <end position="540"/>
    </location>
</feature>
<feature type="compositionally biased region" description="Low complexity" evidence="1">
    <location>
        <begin position="526"/>
        <end position="540"/>
    </location>
</feature>
<feature type="compositionally biased region" description="Low complexity" evidence="1">
    <location>
        <begin position="136"/>
        <end position="152"/>
    </location>
</feature>
<dbReference type="InterPro" id="IPR011022">
    <property type="entry name" value="Arrestin_C-like"/>
</dbReference>
<feature type="region of interest" description="Disordered" evidence="1">
    <location>
        <begin position="1101"/>
        <end position="1130"/>
    </location>
</feature>
<dbReference type="SMART" id="SM01017">
    <property type="entry name" value="Arrestin_C"/>
    <property type="match status" value="1"/>
</dbReference>
<proteinExistence type="predicted"/>
<feature type="region of interest" description="Disordered" evidence="1">
    <location>
        <begin position="136"/>
        <end position="157"/>
    </location>
</feature>
<evidence type="ECO:0000259" key="2">
    <source>
        <dbReference type="SMART" id="SM01017"/>
    </source>
</evidence>
<keyword evidence="4" id="KW-1185">Reference proteome</keyword>
<feature type="compositionally biased region" description="Low complexity" evidence="1">
    <location>
        <begin position="1101"/>
        <end position="1122"/>
    </location>
</feature>
<feature type="region of interest" description="Disordered" evidence="1">
    <location>
        <begin position="954"/>
        <end position="1027"/>
    </location>
</feature>
<dbReference type="AlphaFoldDB" id="A0A1E4TSX8"/>
<name>A0A1E4TSX8_PACTA</name>
<gene>
    <name evidence="3" type="ORF">PACTADRAFT_50707</name>
</gene>
<evidence type="ECO:0000313" key="4">
    <source>
        <dbReference type="Proteomes" id="UP000094236"/>
    </source>
</evidence>
<feature type="domain" description="Arrestin C-terminal-like" evidence="2">
    <location>
        <begin position="606"/>
        <end position="925"/>
    </location>
</feature>
<dbReference type="Proteomes" id="UP000094236">
    <property type="component" value="Unassembled WGS sequence"/>
</dbReference>
<reference evidence="4" key="1">
    <citation type="submission" date="2016-05" db="EMBL/GenBank/DDBJ databases">
        <title>Comparative genomics of biotechnologically important yeasts.</title>
        <authorList>
            <consortium name="DOE Joint Genome Institute"/>
            <person name="Riley R."/>
            <person name="Haridas S."/>
            <person name="Wolfe K.H."/>
            <person name="Lopes M.R."/>
            <person name="Hittinger C.T."/>
            <person name="Goker M."/>
            <person name="Salamov A."/>
            <person name="Wisecaver J."/>
            <person name="Long T.M."/>
            <person name="Aerts A.L."/>
            <person name="Barry K."/>
            <person name="Choi C."/>
            <person name="Clum A."/>
            <person name="Coughlan A.Y."/>
            <person name="Deshpande S."/>
            <person name="Douglass A.P."/>
            <person name="Hanson S.J."/>
            <person name="Klenk H.-P."/>
            <person name="Labutti K."/>
            <person name="Lapidus A."/>
            <person name="Lindquist E."/>
            <person name="Lipzen A."/>
            <person name="Meier-Kolthoff J.P."/>
            <person name="Ohm R.A."/>
            <person name="Otillar R.P."/>
            <person name="Pangilinan J."/>
            <person name="Peng Y."/>
            <person name="Rokas A."/>
            <person name="Rosa C.A."/>
            <person name="Scheuner C."/>
            <person name="Sibirny A.A."/>
            <person name="Slot J.C."/>
            <person name="Stielow J.B."/>
            <person name="Sun H."/>
            <person name="Kurtzman C.P."/>
            <person name="Blackwell M."/>
            <person name="Grigoriev I.V."/>
            <person name="Jeffries T.W."/>
        </authorList>
    </citation>
    <scope>NUCLEOTIDE SEQUENCE [LARGE SCALE GENOMIC DNA]</scope>
    <source>
        <strain evidence="4">NRRL Y-2460</strain>
    </source>
</reference>